<accession>F9W9W2</accession>
<keyword evidence="2" id="KW-0687">Ribonucleoprotein</keyword>
<evidence type="ECO:0000256" key="1">
    <source>
        <dbReference type="ARBA" id="ARBA00022980"/>
    </source>
</evidence>
<dbReference type="GO" id="GO:0006412">
    <property type="term" value="P:translation"/>
    <property type="evidence" value="ECO:0007669"/>
    <property type="project" value="InterPro"/>
</dbReference>
<dbReference type="CDD" id="cd00387">
    <property type="entry name" value="Ribosomal_L7_L12"/>
    <property type="match status" value="1"/>
</dbReference>
<dbReference type="EMBL" id="CAEQ01001358">
    <property type="protein sequence ID" value="CCD14017.1"/>
    <property type="molecule type" value="Genomic_DNA"/>
</dbReference>
<dbReference type="Proteomes" id="UP000000702">
    <property type="component" value="Unassembled WGS sequence"/>
</dbReference>
<dbReference type="InterPro" id="IPR013823">
    <property type="entry name" value="Ribosomal_bL12_C"/>
</dbReference>
<dbReference type="OMA" id="VERCPGM"/>
<evidence type="ECO:0000313" key="4">
    <source>
        <dbReference type="EMBL" id="CCD14017.1"/>
    </source>
</evidence>
<dbReference type="GO" id="GO:0005840">
    <property type="term" value="C:ribosome"/>
    <property type="evidence" value="ECO:0007669"/>
    <property type="project" value="UniProtKB-KW"/>
</dbReference>
<dbReference type="AlphaFoldDB" id="F9W9W2"/>
<comment type="caution">
    <text evidence="4">The sequence shown here is derived from an EMBL/GenBank/DDBJ whole genome shotgun (WGS) entry which is preliminary data.</text>
</comment>
<dbReference type="InterPro" id="IPR000206">
    <property type="entry name" value="Ribosomal_bL12"/>
</dbReference>
<dbReference type="Gene3D" id="3.30.1390.10">
    <property type="match status" value="1"/>
</dbReference>
<proteinExistence type="predicted"/>
<dbReference type="VEuPathDB" id="TriTrypDB:TcIL3000_0_46970"/>
<dbReference type="GO" id="GO:0003729">
    <property type="term" value="F:mRNA binding"/>
    <property type="evidence" value="ECO:0007669"/>
    <property type="project" value="TreeGrafter"/>
</dbReference>
<name>F9W9W2_TRYCI</name>
<organism evidence="4 5">
    <name type="scientific">Trypanosoma congolense (strain IL3000)</name>
    <dbReference type="NCBI Taxonomy" id="1068625"/>
    <lineage>
        <taxon>Eukaryota</taxon>
        <taxon>Discoba</taxon>
        <taxon>Euglenozoa</taxon>
        <taxon>Kinetoplastea</taxon>
        <taxon>Metakinetoplastina</taxon>
        <taxon>Trypanosomatida</taxon>
        <taxon>Trypanosomatidae</taxon>
        <taxon>Trypanosoma</taxon>
        <taxon>Nannomonas</taxon>
    </lineage>
</organism>
<reference evidence="5" key="1">
    <citation type="submission" date="2011-07" db="EMBL/GenBank/DDBJ databases">
        <title>Divergent evolution of antigenic variation in African trypanosomes.</title>
        <authorList>
            <person name="Jackson A.P."/>
            <person name="Berry A."/>
            <person name="Allison H.C."/>
            <person name="Burton P."/>
            <person name="Anderson J."/>
            <person name="Aslett M."/>
            <person name="Brown R."/>
            <person name="Corton N."/>
            <person name="Harris D."/>
            <person name="Hauser H."/>
            <person name="Gamble J."/>
            <person name="Gilderthorp R."/>
            <person name="McQuillan J."/>
            <person name="Quail M.A."/>
            <person name="Sanders M."/>
            <person name="Van Tonder A."/>
            <person name="Ginger M.L."/>
            <person name="Donelson J.E."/>
            <person name="Field M.C."/>
            <person name="Barry J.D."/>
            <person name="Berriman M."/>
            <person name="Hertz-Fowler C."/>
        </authorList>
    </citation>
    <scope>NUCLEOTIDE SEQUENCE [LARGE SCALE GENOMIC DNA]</scope>
    <source>
        <strain evidence="5">IL3000</strain>
    </source>
</reference>
<evidence type="ECO:0000259" key="3">
    <source>
        <dbReference type="Pfam" id="PF00542"/>
    </source>
</evidence>
<dbReference type="PANTHER" id="PTHR45987">
    <property type="entry name" value="39S RIBOSOMAL PROTEIN L12"/>
    <property type="match status" value="1"/>
</dbReference>
<keyword evidence="1" id="KW-0689">Ribosomal protein</keyword>
<keyword evidence="5" id="KW-1185">Reference proteome</keyword>
<dbReference type="SUPFAM" id="SSF54736">
    <property type="entry name" value="ClpS-like"/>
    <property type="match status" value="1"/>
</dbReference>
<reference evidence="4 5" key="2">
    <citation type="journal article" date="2012" name="Proc. Natl. Acad. Sci. U.S.A.">
        <title>Antigenic diversity is generated by distinct evolutionary mechanisms in African trypanosome species.</title>
        <authorList>
            <person name="Jackson A.P."/>
            <person name="Berry A."/>
            <person name="Aslett M."/>
            <person name="Allison H.C."/>
            <person name="Burton P."/>
            <person name="Vavrova-Anderson J."/>
            <person name="Brown R."/>
            <person name="Browne H."/>
            <person name="Corton N."/>
            <person name="Hauser H."/>
            <person name="Gamble J."/>
            <person name="Gilderthorp R."/>
            <person name="Marcello L."/>
            <person name="McQuillan J."/>
            <person name="Otto T.D."/>
            <person name="Quail M.A."/>
            <person name="Sanders M.J."/>
            <person name="van Tonder A."/>
            <person name="Ginger M.L."/>
            <person name="Field M.C."/>
            <person name="Barry J.D."/>
            <person name="Hertz-Fowler C."/>
            <person name="Berriman M."/>
        </authorList>
    </citation>
    <scope>NUCLEOTIDE SEQUENCE [LARGE SCALE GENOMIC DNA]</scope>
    <source>
        <strain evidence="4 5">IL3000</strain>
    </source>
</reference>
<dbReference type="InterPro" id="IPR014719">
    <property type="entry name" value="Ribosomal_bL12_C/ClpS-like"/>
</dbReference>
<feature type="domain" description="Large ribosomal subunit protein bL12 C-terminal" evidence="3">
    <location>
        <begin position="142"/>
        <end position="207"/>
    </location>
</feature>
<dbReference type="GO" id="GO:0003735">
    <property type="term" value="F:structural constituent of ribosome"/>
    <property type="evidence" value="ECO:0007669"/>
    <property type="project" value="InterPro"/>
</dbReference>
<dbReference type="GO" id="GO:1990904">
    <property type="term" value="C:ribonucleoprotein complex"/>
    <property type="evidence" value="ECO:0007669"/>
    <property type="project" value="UniProtKB-KW"/>
</dbReference>
<sequence>MLRARSAAGNGVAAGAAGFNITTALGRFFSIGVPSSATPRGMCAMGLRDSAETVEAIAEAYVNMELKTMRAFHELVAKQMQGPSGTNPMACEEMLLQGFGAGVAVNIARTAASAAGNSGGNQAAPVAAVPAAKRVVEKATVDVSVKSYPTGSKVKLIKELRAVTGVTLQEAKAAVEQCPGIVAKAVQRADAEKLKGLLEAHSAVVELL</sequence>
<gene>
    <name evidence="4" type="ORF">TCIL3000_0_46970</name>
</gene>
<dbReference type="PANTHER" id="PTHR45987:SF4">
    <property type="entry name" value="LARGE RIBOSOMAL SUBUNIT PROTEIN BL12M"/>
    <property type="match status" value="1"/>
</dbReference>
<dbReference type="Pfam" id="PF00542">
    <property type="entry name" value="Ribosomal_L12"/>
    <property type="match status" value="1"/>
</dbReference>
<evidence type="ECO:0000313" key="5">
    <source>
        <dbReference type="Proteomes" id="UP000000702"/>
    </source>
</evidence>
<evidence type="ECO:0000256" key="2">
    <source>
        <dbReference type="ARBA" id="ARBA00023274"/>
    </source>
</evidence>
<protein>
    <submittedName>
        <fullName evidence="4">WGS project CAEQ00000000 data, annotated contig 1905</fullName>
    </submittedName>
</protein>